<evidence type="ECO:0000313" key="2">
    <source>
        <dbReference type="Proteomes" id="UP000283709"/>
    </source>
</evidence>
<proteinExistence type="predicted"/>
<dbReference type="AlphaFoldDB" id="A0A420GFD9"/>
<reference evidence="1 2" key="1">
    <citation type="submission" date="2016-07" db="EMBL/GenBank/DDBJ databases">
        <title>Genome analysis of Burkholderia fungorum ES3-20.</title>
        <authorList>
            <person name="Xu D."/>
            <person name="Yao R."/>
            <person name="Zheng S."/>
        </authorList>
    </citation>
    <scope>NUCLEOTIDE SEQUENCE [LARGE SCALE GENOMIC DNA]</scope>
    <source>
        <strain evidence="1 2">ES3-20</strain>
    </source>
</reference>
<organism evidence="1 2">
    <name type="scientific">Paraburkholderia fungorum</name>
    <dbReference type="NCBI Taxonomy" id="134537"/>
    <lineage>
        <taxon>Bacteria</taxon>
        <taxon>Pseudomonadati</taxon>
        <taxon>Pseudomonadota</taxon>
        <taxon>Betaproteobacteria</taxon>
        <taxon>Burkholderiales</taxon>
        <taxon>Burkholderiaceae</taxon>
        <taxon>Paraburkholderia</taxon>
    </lineage>
</organism>
<evidence type="ECO:0000313" key="1">
    <source>
        <dbReference type="EMBL" id="RKF43930.1"/>
    </source>
</evidence>
<dbReference type="EMBL" id="MCAS01000022">
    <property type="protein sequence ID" value="RKF43930.1"/>
    <property type="molecule type" value="Genomic_DNA"/>
</dbReference>
<comment type="caution">
    <text evidence="1">The sequence shown here is derived from an EMBL/GenBank/DDBJ whole genome shotgun (WGS) entry which is preliminary data.</text>
</comment>
<sequence length="192" mass="19957">MSELRTDHGARAAHAPRARTAALAGNRLRLVLAAAICVGASLLTSGCSSVGAASGAAAGVASGLVTANPAVGIGVGIAVQAATDEAVNRYMRTMHTDQQNLIAALAGAMPVGETRPWAVKHSLPIENGHGQVRVTRAFSSALALCKEFVFSVQDGDDPNAHEDWYTASACRQDKGWKWASAEPAVERWGNLQ</sequence>
<accession>A0A420GFD9</accession>
<gene>
    <name evidence="1" type="ORF">BCY88_30095</name>
</gene>
<dbReference type="Proteomes" id="UP000283709">
    <property type="component" value="Unassembled WGS sequence"/>
</dbReference>
<protein>
    <submittedName>
        <fullName evidence="1">Uncharacterized protein</fullName>
    </submittedName>
</protein>
<name>A0A420GFD9_9BURK</name>